<feature type="transmembrane region" description="Helical" evidence="1">
    <location>
        <begin position="114"/>
        <end position="132"/>
    </location>
</feature>
<keyword evidence="1" id="KW-0472">Membrane</keyword>
<gene>
    <name evidence="2" type="ORF">METZ01_LOCUS361179</name>
</gene>
<protein>
    <recommendedName>
        <fullName evidence="3">Glycosyltransferase RgtA/B/C/D-like domain-containing protein</fullName>
    </recommendedName>
</protein>
<sequence>MSSGTQDEELRIKDGKIRLVNMFLKLFATIQRYPVTIIVVASFIVQGTYLFWYGPVNSLDSQSYSRWAGYLLDYKFNYLLFIENVKFTIPAYFYSGFTTIVAITKVFLAKNWVYGILSLNLIAYATTAGLITK</sequence>
<dbReference type="AlphaFoldDB" id="A0A382SFU0"/>
<reference evidence="2" key="1">
    <citation type="submission" date="2018-05" db="EMBL/GenBank/DDBJ databases">
        <authorList>
            <person name="Lanie J.A."/>
            <person name="Ng W.-L."/>
            <person name="Kazmierczak K.M."/>
            <person name="Andrzejewski T.M."/>
            <person name="Davidsen T.M."/>
            <person name="Wayne K.J."/>
            <person name="Tettelin H."/>
            <person name="Glass J.I."/>
            <person name="Rusch D."/>
            <person name="Podicherti R."/>
            <person name="Tsui H.-C.T."/>
            <person name="Winkler M.E."/>
        </authorList>
    </citation>
    <scope>NUCLEOTIDE SEQUENCE</scope>
</reference>
<accession>A0A382SFU0</accession>
<evidence type="ECO:0000256" key="1">
    <source>
        <dbReference type="SAM" id="Phobius"/>
    </source>
</evidence>
<organism evidence="2">
    <name type="scientific">marine metagenome</name>
    <dbReference type="NCBI Taxonomy" id="408172"/>
    <lineage>
        <taxon>unclassified sequences</taxon>
        <taxon>metagenomes</taxon>
        <taxon>ecological metagenomes</taxon>
    </lineage>
</organism>
<evidence type="ECO:0008006" key="3">
    <source>
        <dbReference type="Google" id="ProtNLM"/>
    </source>
</evidence>
<keyword evidence="1" id="KW-1133">Transmembrane helix</keyword>
<name>A0A382SFU0_9ZZZZ</name>
<keyword evidence="1" id="KW-0812">Transmembrane</keyword>
<evidence type="ECO:0000313" key="2">
    <source>
        <dbReference type="EMBL" id="SVD08325.1"/>
    </source>
</evidence>
<proteinExistence type="predicted"/>
<dbReference type="EMBL" id="UINC01128524">
    <property type="protein sequence ID" value="SVD08325.1"/>
    <property type="molecule type" value="Genomic_DNA"/>
</dbReference>
<feature type="transmembrane region" description="Helical" evidence="1">
    <location>
        <begin position="33"/>
        <end position="52"/>
    </location>
</feature>
<feature type="transmembrane region" description="Helical" evidence="1">
    <location>
        <begin position="89"/>
        <end position="108"/>
    </location>
</feature>
<feature type="non-terminal residue" evidence="2">
    <location>
        <position position="133"/>
    </location>
</feature>